<reference evidence="1" key="1">
    <citation type="submission" date="2021-01" db="EMBL/GenBank/DDBJ databases">
        <authorList>
            <person name="Corre E."/>
            <person name="Pelletier E."/>
            <person name="Niang G."/>
            <person name="Scheremetjew M."/>
            <person name="Finn R."/>
            <person name="Kale V."/>
            <person name="Holt S."/>
            <person name="Cochrane G."/>
            <person name="Meng A."/>
            <person name="Brown T."/>
            <person name="Cohen L."/>
        </authorList>
    </citation>
    <scope>NUCLEOTIDE SEQUENCE</scope>
    <source>
        <strain evidence="1">NIES-381</strain>
    </source>
</reference>
<protein>
    <submittedName>
        <fullName evidence="1">Uncharacterized protein</fullName>
    </submittedName>
</protein>
<proteinExistence type="predicted"/>
<name>A0A7S1I2D5_9EUGL</name>
<gene>
    <name evidence="1" type="ORF">EGYM00392_LOCUS9816</name>
</gene>
<accession>A0A7S1I2D5</accession>
<dbReference type="AlphaFoldDB" id="A0A7S1I2D5"/>
<sequence>MGPNAGSGARALNQQNMTASLSVGDFPFWNTMVSARVWAGCEFPSVGIGAVDSQKLGGIKKHIGRIFFNFPEMMCAARKCQGGISSFSQIHLYHAQKAQ</sequence>
<evidence type="ECO:0000313" key="1">
    <source>
        <dbReference type="EMBL" id="CAD8998746.1"/>
    </source>
</evidence>
<dbReference type="EMBL" id="HBGA01026455">
    <property type="protein sequence ID" value="CAD8998746.1"/>
    <property type="molecule type" value="Transcribed_RNA"/>
</dbReference>
<organism evidence="1">
    <name type="scientific">Eutreptiella gymnastica</name>
    <dbReference type="NCBI Taxonomy" id="73025"/>
    <lineage>
        <taxon>Eukaryota</taxon>
        <taxon>Discoba</taxon>
        <taxon>Euglenozoa</taxon>
        <taxon>Euglenida</taxon>
        <taxon>Spirocuta</taxon>
        <taxon>Euglenophyceae</taxon>
        <taxon>Eutreptiales</taxon>
        <taxon>Eutreptiaceae</taxon>
        <taxon>Eutreptiella</taxon>
    </lineage>
</organism>